<dbReference type="OrthoDB" id="236649at2"/>
<proteinExistence type="predicted"/>
<accession>A0A518G0P3</accession>
<evidence type="ECO:0000259" key="3">
    <source>
        <dbReference type="Pfam" id="PF00326"/>
    </source>
</evidence>
<evidence type="ECO:0000313" key="5">
    <source>
        <dbReference type="Proteomes" id="UP000318017"/>
    </source>
</evidence>
<gene>
    <name evidence="4" type="ORF">Q31a_04520</name>
</gene>
<dbReference type="Gene3D" id="3.40.50.1820">
    <property type="entry name" value="alpha/beta hydrolase"/>
    <property type="match status" value="1"/>
</dbReference>
<sequence length="706" mass="78141" precursor="true">MLTLVRSTLLPLAPWLILLAGHAFADGPADNNPQTVRPVPAIGIDVSDDDRARILARCTAIERELGSSSIPAKLHPLIAVFPRAVRMTLDTNMIYSPRELEQTNALLAEAERRLAAAKMGASLQLLLGIQDSPQPEPQLVVAGYASRIDGSIQPYGLVLPSQFQLSHLRQSSANPSPSNSSPALRLDVWLHGRGERVSESSFLSQRLGSAGEYTPADTIVLHPYGRYCNAFKFAGEIDVIEALEHVQTLFAIDQQKLAIRGFSMGGAGCWQLAVHYPNLWAAANPGAGFSETTEFLRVFQDEEFKPTPYQQQLLHWYDCPDWTNNLRHVPTIAYSGEIDRQKQAADVMAAAFAKQGMELPHVIGPQMGHKIDGDSKVLIEAFLAEKLATGKSPTPRKIDLTTYSLRYNRVGWMEITGLGQHWTEARVQGTWDDQGIHLTTNNVTHLTLHLPLGQLSSDATTLTVEIDEQILSLPIDASTANSDKREQEIWPVALSLQSETWSIDETPAAAATALRKRPGLQGPIDDAFMDRFVFVPPQADTALAAEKGTPSKVDQWVAQEYRHATGEWKRHFRGDIVEVQAQDVDAALMADSHLVLFGTPQTNPLIAQLLPQIPIEWTEQVVRGNGEEYSAAECVPVLIYPNPLNPTRYIVLNSGFTYREFAYLNNARQIPMLPDWAIVDIREGATSQYPGKILDAGFFSEDWQWK</sequence>
<evidence type="ECO:0000313" key="4">
    <source>
        <dbReference type="EMBL" id="QDV22169.1"/>
    </source>
</evidence>
<dbReference type="Pfam" id="PF00326">
    <property type="entry name" value="Peptidase_S9"/>
    <property type="match status" value="1"/>
</dbReference>
<dbReference type="PANTHER" id="PTHR43037">
    <property type="entry name" value="UNNAMED PRODUCT-RELATED"/>
    <property type="match status" value="1"/>
</dbReference>
<feature type="signal peptide" evidence="2">
    <location>
        <begin position="1"/>
        <end position="25"/>
    </location>
</feature>
<dbReference type="SUPFAM" id="SSF53474">
    <property type="entry name" value="alpha/beta-Hydrolases"/>
    <property type="match status" value="1"/>
</dbReference>
<name>A0A518G0P3_9BACT</name>
<evidence type="ECO:0000256" key="1">
    <source>
        <dbReference type="ARBA" id="ARBA00022729"/>
    </source>
</evidence>
<organism evidence="4 5">
    <name type="scientific">Aureliella helgolandensis</name>
    <dbReference type="NCBI Taxonomy" id="2527968"/>
    <lineage>
        <taxon>Bacteria</taxon>
        <taxon>Pseudomonadati</taxon>
        <taxon>Planctomycetota</taxon>
        <taxon>Planctomycetia</taxon>
        <taxon>Pirellulales</taxon>
        <taxon>Pirellulaceae</taxon>
        <taxon>Aureliella</taxon>
    </lineage>
</organism>
<dbReference type="AlphaFoldDB" id="A0A518G0P3"/>
<reference evidence="4 5" key="1">
    <citation type="submission" date="2019-02" db="EMBL/GenBank/DDBJ databases">
        <title>Deep-cultivation of Planctomycetes and their phenomic and genomic characterization uncovers novel biology.</title>
        <authorList>
            <person name="Wiegand S."/>
            <person name="Jogler M."/>
            <person name="Boedeker C."/>
            <person name="Pinto D."/>
            <person name="Vollmers J."/>
            <person name="Rivas-Marin E."/>
            <person name="Kohn T."/>
            <person name="Peeters S.H."/>
            <person name="Heuer A."/>
            <person name="Rast P."/>
            <person name="Oberbeckmann S."/>
            <person name="Bunk B."/>
            <person name="Jeske O."/>
            <person name="Meyerdierks A."/>
            <person name="Storesund J.E."/>
            <person name="Kallscheuer N."/>
            <person name="Luecker S."/>
            <person name="Lage O.M."/>
            <person name="Pohl T."/>
            <person name="Merkel B.J."/>
            <person name="Hornburger P."/>
            <person name="Mueller R.-W."/>
            <person name="Bruemmer F."/>
            <person name="Labrenz M."/>
            <person name="Spormann A.M."/>
            <person name="Op den Camp H."/>
            <person name="Overmann J."/>
            <person name="Amann R."/>
            <person name="Jetten M.S.M."/>
            <person name="Mascher T."/>
            <person name="Medema M.H."/>
            <person name="Devos D.P."/>
            <person name="Kaster A.-K."/>
            <person name="Ovreas L."/>
            <person name="Rohde M."/>
            <person name="Galperin M.Y."/>
            <person name="Jogler C."/>
        </authorList>
    </citation>
    <scope>NUCLEOTIDE SEQUENCE [LARGE SCALE GENOMIC DNA]</scope>
    <source>
        <strain evidence="4 5">Q31a</strain>
    </source>
</reference>
<dbReference type="Proteomes" id="UP000318017">
    <property type="component" value="Chromosome"/>
</dbReference>
<dbReference type="InterPro" id="IPR050955">
    <property type="entry name" value="Plant_Biomass_Hydrol_Est"/>
</dbReference>
<feature type="domain" description="Peptidase S9 prolyl oligopeptidase catalytic" evidence="3">
    <location>
        <begin position="238"/>
        <end position="374"/>
    </location>
</feature>
<dbReference type="InterPro" id="IPR029058">
    <property type="entry name" value="AB_hydrolase_fold"/>
</dbReference>
<dbReference type="GO" id="GO:0008236">
    <property type="term" value="F:serine-type peptidase activity"/>
    <property type="evidence" value="ECO:0007669"/>
    <property type="project" value="InterPro"/>
</dbReference>
<dbReference type="RefSeq" id="WP_145073302.1">
    <property type="nucleotide sequence ID" value="NZ_CP036298.1"/>
</dbReference>
<dbReference type="EMBL" id="CP036298">
    <property type="protein sequence ID" value="QDV22169.1"/>
    <property type="molecule type" value="Genomic_DNA"/>
</dbReference>
<protein>
    <submittedName>
        <fullName evidence="4">Prolyl oligopeptidase family protein</fullName>
    </submittedName>
</protein>
<dbReference type="GO" id="GO:0006508">
    <property type="term" value="P:proteolysis"/>
    <property type="evidence" value="ECO:0007669"/>
    <property type="project" value="InterPro"/>
</dbReference>
<dbReference type="InterPro" id="IPR001375">
    <property type="entry name" value="Peptidase_S9_cat"/>
</dbReference>
<feature type="chain" id="PRO_5022003756" evidence="2">
    <location>
        <begin position="26"/>
        <end position="706"/>
    </location>
</feature>
<keyword evidence="5" id="KW-1185">Reference proteome</keyword>
<dbReference type="KEGG" id="ahel:Q31a_04520"/>
<evidence type="ECO:0000256" key="2">
    <source>
        <dbReference type="SAM" id="SignalP"/>
    </source>
</evidence>
<dbReference type="PANTHER" id="PTHR43037:SF1">
    <property type="entry name" value="BLL1128 PROTEIN"/>
    <property type="match status" value="1"/>
</dbReference>
<keyword evidence="1 2" id="KW-0732">Signal</keyword>